<sequence>MKRLYRALSVSAFVTLTAVTAVTAQASSTAAPIVMPAKVALDGVTAKPALQTPFASATRPEDTKHMDVALMQNGCNDPDPWYQFSGIQALTCLLTGQW</sequence>
<feature type="chain" id="PRO_5018015689" evidence="1">
    <location>
        <begin position="27"/>
        <end position="98"/>
    </location>
</feature>
<dbReference type="AlphaFoldDB" id="A0A3M4T6B4"/>
<evidence type="ECO:0000313" key="2">
    <source>
        <dbReference type="EMBL" id="RMR22671.1"/>
    </source>
</evidence>
<dbReference type="Proteomes" id="UP000271097">
    <property type="component" value="Unassembled WGS sequence"/>
</dbReference>
<keyword evidence="1" id="KW-0732">Signal</keyword>
<accession>A0A3M4T6B4</accession>
<dbReference type="EMBL" id="RBRS01000089">
    <property type="protein sequence ID" value="RMR22671.1"/>
    <property type="molecule type" value="Genomic_DNA"/>
</dbReference>
<organism evidence="2 3">
    <name type="scientific">Pseudomonas amygdali pv. ulmi</name>
    <dbReference type="NCBI Taxonomy" id="251720"/>
    <lineage>
        <taxon>Bacteria</taxon>
        <taxon>Pseudomonadati</taxon>
        <taxon>Pseudomonadota</taxon>
        <taxon>Gammaproteobacteria</taxon>
        <taxon>Pseudomonadales</taxon>
        <taxon>Pseudomonadaceae</taxon>
        <taxon>Pseudomonas</taxon>
        <taxon>Pseudomonas amygdali</taxon>
    </lineage>
</organism>
<name>A0A3M4T6B4_PSEA0</name>
<gene>
    <name evidence="2" type="ORF">ALP90_02214</name>
</gene>
<evidence type="ECO:0000313" key="3">
    <source>
        <dbReference type="Proteomes" id="UP000271097"/>
    </source>
</evidence>
<feature type="signal peptide" evidence="1">
    <location>
        <begin position="1"/>
        <end position="26"/>
    </location>
</feature>
<dbReference type="RefSeq" id="WP_147471271.1">
    <property type="nucleotide sequence ID" value="NZ_RBRS01000089.1"/>
</dbReference>
<comment type="caution">
    <text evidence="2">The sequence shown here is derived from an EMBL/GenBank/DDBJ whole genome shotgun (WGS) entry which is preliminary data.</text>
</comment>
<protein>
    <submittedName>
        <fullName evidence="2">Uncharacterized protein</fullName>
    </submittedName>
</protein>
<proteinExistence type="predicted"/>
<evidence type="ECO:0000256" key="1">
    <source>
        <dbReference type="SAM" id="SignalP"/>
    </source>
</evidence>
<reference evidence="2 3" key="1">
    <citation type="submission" date="2018-08" db="EMBL/GenBank/DDBJ databases">
        <title>Recombination of ecologically and evolutionarily significant loci maintains genetic cohesion in the Pseudomonas syringae species complex.</title>
        <authorList>
            <person name="Dillon M."/>
            <person name="Thakur S."/>
            <person name="Almeida R.N.D."/>
            <person name="Weir B.S."/>
            <person name="Guttman D.S."/>
        </authorList>
    </citation>
    <scope>NUCLEOTIDE SEQUENCE [LARGE SCALE GENOMIC DNA]</scope>
    <source>
        <strain evidence="2 3">ICMP 5931</strain>
    </source>
</reference>